<evidence type="ECO:0000256" key="3">
    <source>
        <dbReference type="ARBA" id="ARBA00023163"/>
    </source>
</evidence>
<dbReference type="InterPro" id="IPR037171">
    <property type="entry name" value="NagB/RpiA_transferase-like"/>
</dbReference>
<sequence length="318" mass="35206">MWNAPYKNQSHSIINRVGPEPAARIRIVTQKRRAGHMHLQDRWKLIIDELNPDRVTSVDELTARLGVSPATIRRDLNELHELGHLLRVRGGAMRIEGKHFTAKAEPKTPEFQTDSLIGQSSFLASTIVNAPVKRAIARAALDFLKPGISMIIDGGSTTYTLANMMANEPYHVLTTSIPILQCLLDRSKVKVTLPGGELFREQRIILNPYEDGMLQNFSAAKMFIGCQALTRNGLMQSDTLLVQSERRLMERADQVIVLADSSKIDAPASLSVCPLTAIDVVITDEGLSDAAREWLEHAGIEVRIAQVTAEDRKASEVV</sequence>
<dbReference type="InterPro" id="IPR001034">
    <property type="entry name" value="DeoR_HTH"/>
</dbReference>
<dbReference type="Pfam" id="PF00455">
    <property type="entry name" value="DeoRC"/>
    <property type="match status" value="1"/>
</dbReference>
<accession>A0A3G9G410</accession>
<dbReference type="GO" id="GO:0003677">
    <property type="term" value="F:DNA binding"/>
    <property type="evidence" value="ECO:0007669"/>
    <property type="project" value="UniProtKB-KW"/>
</dbReference>
<evidence type="ECO:0000256" key="1">
    <source>
        <dbReference type="ARBA" id="ARBA00023015"/>
    </source>
</evidence>
<dbReference type="PANTHER" id="PTHR30363:SF44">
    <property type="entry name" value="AGA OPERON TRANSCRIPTIONAL REPRESSOR-RELATED"/>
    <property type="match status" value="1"/>
</dbReference>
<name>A0A3G9G410_9CAUL</name>
<keyword evidence="1" id="KW-0805">Transcription regulation</keyword>
<evidence type="ECO:0000313" key="5">
    <source>
        <dbReference type="EMBL" id="BBF81406.1"/>
    </source>
</evidence>
<feature type="domain" description="HTH deoR-type" evidence="4">
    <location>
        <begin position="39"/>
        <end position="94"/>
    </location>
</feature>
<dbReference type="SMART" id="SM00420">
    <property type="entry name" value="HTH_DEOR"/>
    <property type="match status" value="1"/>
</dbReference>
<dbReference type="InterPro" id="IPR014036">
    <property type="entry name" value="DeoR-like_C"/>
</dbReference>
<dbReference type="PROSITE" id="PS51000">
    <property type="entry name" value="HTH_DEOR_2"/>
    <property type="match status" value="1"/>
</dbReference>
<dbReference type="InterPro" id="IPR018356">
    <property type="entry name" value="Tscrpt_reg_HTH_DeoR_CS"/>
</dbReference>
<keyword evidence="3" id="KW-0804">Transcription</keyword>
<dbReference type="Gene3D" id="1.10.10.10">
    <property type="entry name" value="Winged helix-like DNA-binding domain superfamily/Winged helix DNA-binding domain"/>
    <property type="match status" value="1"/>
</dbReference>
<protein>
    <submittedName>
        <fullName evidence="5">Transcriptional regulator of rhamnose utilization, DeoR family</fullName>
    </submittedName>
</protein>
<proteinExistence type="predicted"/>
<dbReference type="PRINTS" id="PR00037">
    <property type="entry name" value="HTHLACR"/>
</dbReference>
<gene>
    <name evidence="5" type="ORF">EM6_2004</name>
</gene>
<dbReference type="AlphaFoldDB" id="A0A3G9G410"/>
<dbReference type="PANTHER" id="PTHR30363">
    <property type="entry name" value="HTH-TYPE TRANSCRIPTIONAL REGULATOR SRLR-RELATED"/>
    <property type="match status" value="1"/>
</dbReference>
<dbReference type="SMART" id="SM01134">
    <property type="entry name" value="DeoRC"/>
    <property type="match status" value="1"/>
</dbReference>
<evidence type="ECO:0000259" key="4">
    <source>
        <dbReference type="PROSITE" id="PS51000"/>
    </source>
</evidence>
<evidence type="ECO:0000313" key="6">
    <source>
        <dbReference type="Proteomes" id="UP000278756"/>
    </source>
</evidence>
<dbReference type="Proteomes" id="UP000278756">
    <property type="component" value="Chromosome 1"/>
</dbReference>
<dbReference type="InterPro" id="IPR036388">
    <property type="entry name" value="WH-like_DNA-bd_sf"/>
</dbReference>
<dbReference type="SUPFAM" id="SSF100950">
    <property type="entry name" value="NagB/RpiA/CoA transferase-like"/>
    <property type="match status" value="1"/>
</dbReference>
<dbReference type="PROSITE" id="PS00894">
    <property type="entry name" value="HTH_DEOR_1"/>
    <property type="match status" value="1"/>
</dbReference>
<dbReference type="InterPro" id="IPR050313">
    <property type="entry name" value="Carb_Metab_HTH_regulators"/>
</dbReference>
<dbReference type="GO" id="GO:0003700">
    <property type="term" value="F:DNA-binding transcription factor activity"/>
    <property type="evidence" value="ECO:0007669"/>
    <property type="project" value="InterPro"/>
</dbReference>
<keyword evidence="2" id="KW-0238">DNA-binding</keyword>
<reference evidence="6" key="2">
    <citation type="journal article" date="2017" name="Plant Physiol. Biochem.">
        <title>Differential oxidative and antioxidative response of duckweed Lemna minor toward plant growth promoting/inhibiting bacteria.</title>
        <authorList>
            <person name="Ishizawa H."/>
            <person name="Kuroda M."/>
            <person name="Morikawa M."/>
            <person name="Ike M."/>
        </authorList>
    </citation>
    <scope>NUCLEOTIDE SEQUENCE [LARGE SCALE GENOMIC DNA]</scope>
    <source>
        <strain evidence="6">M6</strain>
    </source>
</reference>
<evidence type="ECO:0000256" key="2">
    <source>
        <dbReference type="ARBA" id="ARBA00023125"/>
    </source>
</evidence>
<dbReference type="InterPro" id="IPR036390">
    <property type="entry name" value="WH_DNA-bd_sf"/>
</dbReference>
<dbReference type="Pfam" id="PF08220">
    <property type="entry name" value="HTH_DeoR"/>
    <property type="match status" value="1"/>
</dbReference>
<reference evidence="6" key="1">
    <citation type="journal article" date="2017" name="Biotechnol. Biofuels">
        <title>Evaluation of environmental bacterial communities as a factor affecting the growth of duckweed Lemna minor.</title>
        <authorList>
            <person name="Ishizawa H."/>
            <person name="Kuroda M."/>
            <person name="Morikawa M."/>
            <person name="Ike M."/>
        </authorList>
    </citation>
    <scope>NUCLEOTIDE SEQUENCE [LARGE SCALE GENOMIC DNA]</scope>
    <source>
        <strain evidence="6">M6</strain>
    </source>
</reference>
<organism evidence="5 6">
    <name type="scientific">Asticcacaulis excentricus</name>
    <dbReference type="NCBI Taxonomy" id="78587"/>
    <lineage>
        <taxon>Bacteria</taxon>
        <taxon>Pseudomonadati</taxon>
        <taxon>Pseudomonadota</taxon>
        <taxon>Alphaproteobacteria</taxon>
        <taxon>Caulobacterales</taxon>
        <taxon>Caulobacteraceae</taxon>
        <taxon>Asticcacaulis</taxon>
    </lineage>
</organism>
<dbReference type="EMBL" id="AP018827">
    <property type="protein sequence ID" value="BBF81406.1"/>
    <property type="molecule type" value="Genomic_DNA"/>
</dbReference>
<dbReference type="SUPFAM" id="SSF46785">
    <property type="entry name" value="Winged helix' DNA-binding domain"/>
    <property type="match status" value="1"/>
</dbReference>